<evidence type="ECO:0000256" key="1">
    <source>
        <dbReference type="ARBA" id="ARBA00004651"/>
    </source>
</evidence>
<organism evidence="7 8">
    <name type="scientific">Actinomadura gamaensis</name>
    <dbReference type="NCBI Taxonomy" id="1763541"/>
    <lineage>
        <taxon>Bacteria</taxon>
        <taxon>Bacillati</taxon>
        <taxon>Actinomycetota</taxon>
        <taxon>Actinomycetes</taxon>
        <taxon>Streptosporangiales</taxon>
        <taxon>Thermomonosporaceae</taxon>
        <taxon>Actinomadura</taxon>
    </lineage>
</organism>
<dbReference type="EMBL" id="JBHSIT010000005">
    <property type="protein sequence ID" value="MFC4909601.1"/>
    <property type="molecule type" value="Genomic_DNA"/>
</dbReference>
<accession>A0ABV9TZL5</accession>
<sequence>MLKAQWHAFLVSGWARLSHRPPEQWRERAQLIVKAVVAAVLAWLAARFLVGHRQPYFAPLAALLGVYPTVARSFRESFAYAASFVVAALLALGVGAFAGPGPLGIAAVVSVGLTISDARWFAAQGSQIPFIALFALLIGGEDVLGYVEPRMSDVAVGLAVGLAVNALILPPLHLGTAYRALRELQGEIVAALGALAGALDDDATLPDGWDRRERRLLDAQGDARRAQLRGEASLRFNPRVALRRYRRREVLTSRTSGRLLTCLEQAAVHVHAIASTLRDAESADAGSALSDGHLRGTYAEHLRCVSELIEQLPAPARPEEFDKCLARQDELEAPHQRAGTDVPGIWDPRQELLRFSRSLLDDVRPLVEEE</sequence>
<evidence type="ECO:0000256" key="5">
    <source>
        <dbReference type="ARBA" id="ARBA00023136"/>
    </source>
</evidence>
<dbReference type="Proteomes" id="UP001595872">
    <property type="component" value="Unassembled WGS sequence"/>
</dbReference>
<evidence type="ECO:0000256" key="4">
    <source>
        <dbReference type="ARBA" id="ARBA00022989"/>
    </source>
</evidence>
<name>A0ABV9TZL5_9ACTN</name>
<keyword evidence="3 6" id="KW-0812">Transmembrane</keyword>
<keyword evidence="8" id="KW-1185">Reference proteome</keyword>
<evidence type="ECO:0000313" key="7">
    <source>
        <dbReference type="EMBL" id="MFC4909601.1"/>
    </source>
</evidence>
<evidence type="ECO:0000256" key="2">
    <source>
        <dbReference type="ARBA" id="ARBA00022475"/>
    </source>
</evidence>
<gene>
    <name evidence="7" type="ORF">ACFPCY_19920</name>
</gene>
<comment type="subcellular location">
    <subcellularLocation>
        <location evidence="1">Cell membrane</location>
        <topology evidence="1">Multi-pass membrane protein</topology>
    </subcellularLocation>
</comment>
<evidence type="ECO:0000313" key="8">
    <source>
        <dbReference type="Proteomes" id="UP001595872"/>
    </source>
</evidence>
<feature type="transmembrane region" description="Helical" evidence="6">
    <location>
        <begin position="31"/>
        <end position="50"/>
    </location>
</feature>
<evidence type="ECO:0000256" key="6">
    <source>
        <dbReference type="SAM" id="Phobius"/>
    </source>
</evidence>
<feature type="transmembrane region" description="Helical" evidence="6">
    <location>
        <begin position="128"/>
        <end position="147"/>
    </location>
</feature>
<reference evidence="8" key="1">
    <citation type="journal article" date="2019" name="Int. J. Syst. Evol. Microbiol.">
        <title>The Global Catalogue of Microorganisms (GCM) 10K type strain sequencing project: providing services to taxonomists for standard genome sequencing and annotation.</title>
        <authorList>
            <consortium name="The Broad Institute Genomics Platform"/>
            <consortium name="The Broad Institute Genome Sequencing Center for Infectious Disease"/>
            <person name="Wu L."/>
            <person name="Ma J."/>
        </authorList>
    </citation>
    <scope>NUCLEOTIDE SEQUENCE [LARGE SCALE GENOMIC DNA]</scope>
    <source>
        <strain evidence="8">KLKA75</strain>
    </source>
</reference>
<dbReference type="InterPro" id="IPR010343">
    <property type="entry name" value="ArAE_1"/>
</dbReference>
<keyword evidence="4 6" id="KW-1133">Transmembrane helix</keyword>
<evidence type="ECO:0000256" key="3">
    <source>
        <dbReference type="ARBA" id="ARBA00022692"/>
    </source>
</evidence>
<proteinExistence type="predicted"/>
<feature type="transmembrane region" description="Helical" evidence="6">
    <location>
        <begin position="78"/>
        <end position="97"/>
    </location>
</feature>
<dbReference type="Pfam" id="PF06081">
    <property type="entry name" value="ArAE_1"/>
    <property type="match status" value="1"/>
</dbReference>
<comment type="caution">
    <text evidence="7">The sequence shown here is derived from an EMBL/GenBank/DDBJ whole genome shotgun (WGS) entry which is preliminary data.</text>
</comment>
<feature type="transmembrane region" description="Helical" evidence="6">
    <location>
        <begin position="56"/>
        <end position="71"/>
    </location>
</feature>
<keyword evidence="5 6" id="KW-0472">Membrane</keyword>
<dbReference type="RefSeq" id="WP_378257230.1">
    <property type="nucleotide sequence ID" value="NZ_JBHSIT010000005.1"/>
</dbReference>
<feature type="transmembrane region" description="Helical" evidence="6">
    <location>
        <begin position="153"/>
        <end position="172"/>
    </location>
</feature>
<protein>
    <submittedName>
        <fullName evidence="7">Aromatic acid exporter family protein</fullName>
    </submittedName>
</protein>
<keyword evidence="2" id="KW-1003">Cell membrane</keyword>